<feature type="compositionally biased region" description="Basic residues" evidence="1">
    <location>
        <begin position="8"/>
        <end position="21"/>
    </location>
</feature>
<dbReference type="EMBL" id="AZBU02000007">
    <property type="protein sequence ID" value="TKR70438.1"/>
    <property type="molecule type" value="Genomic_DNA"/>
</dbReference>
<reference evidence="2 3" key="1">
    <citation type="journal article" date="2015" name="Genome Biol.">
        <title>Comparative genomics of Steinernema reveals deeply conserved gene regulatory networks.</title>
        <authorList>
            <person name="Dillman A.R."/>
            <person name="Macchietto M."/>
            <person name="Porter C.F."/>
            <person name="Rogers A."/>
            <person name="Williams B."/>
            <person name="Antoshechkin I."/>
            <person name="Lee M.M."/>
            <person name="Goodwin Z."/>
            <person name="Lu X."/>
            <person name="Lewis E.E."/>
            <person name="Goodrich-Blair H."/>
            <person name="Stock S.P."/>
            <person name="Adams B.J."/>
            <person name="Sternberg P.W."/>
            <person name="Mortazavi A."/>
        </authorList>
    </citation>
    <scope>NUCLEOTIDE SEQUENCE [LARGE SCALE GENOMIC DNA]</scope>
    <source>
        <strain evidence="2 3">ALL</strain>
    </source>
</reference>
<keyword evidence="3" id="KW-1185">Reference proteome</keyword>
<protein>
    <submittedName>
        <fullName evidence="2">Uncharacterized protein</fullName>
    </submittedName>
</protein>
<feature type="region of interest" description="Disordered" evidence="1">
    <location>
        <begin position="1"/>
        <end position="21"/>
    </location>
</feature>
<dbReference type="AlphaFoldDB" id="A0A4U5MLU4"/>
<sequence length="66" mass="8359">MLRDWEKRRRKRKAYEKKKKKKIWEMRSRQVQCHPVRRCLLIIVFPKASPRTREKIQDYCLRRSDT</sequence>
<comment type="caution">
    <text evidence="2">The sequence shown here is derived from an EMBL/GenBank/DDBJ whole genome shotgun (WGS) entry which is preliminary data.</text>
</comment>
<evidence type="ECO:0000313" key="2">
    <source>
        <dbReference type="EMBL" id="TKR70438.1"/>
    </source>
</evidence>
<dbReference type="Proteomes" id="UP000298663">
    <property type="component" value="Unassembled WGS sequence"/>
</dbReference>
<organism evidence="2 3">
    <name type="scientific">Steinernema carpocapsae</name>
    <name type="common">Entomopathogenic nematode</name>
    <dbReference type="NCBI Taxonomy" id="34508"/>
    <lineage>
        <taxon>Eukaryota</taxon>
        <taxon>Metazoa</taxon>
        <taxon>Ecdysozoa</taxon>
        <taxon>Nematoda</taxon>
        <taxon>Chromadorea</taxon>
        <taxon>Rhabditida</taxon>
        <taxon>Tylenchina</taxon>
        <taxon>Panagrolaimomorpha</taxon>
        <taxon>Strongyloidoidea</taxon>
        <taxon>Steinernematidae</taxon>
        <taxon>Steinernema</taxon>
    </lineage>
</organism>
<evidence type="ECO:0000256" key="1">
    <source>
        <dbReference type="SAM" id="MobiDB-lite"/>
    </source>
</evidence>
<gene>
    <name evidence="2" type="ORF">L596_022468</name>
</gene>
<name>A0A4U5MLU4_STECR</name>
<accession>A0A4U5MLU4</accession>
<reference evidence="2 3" key="2">
    <citation type="journal article" date="2019" name="G3 (Bethesda)">
        <title>Hybrid Assembly of the Genome of the Entomopathogenic Nematode Steinernema carpocapsae Identifies the X-Chromosome.</title>
        <authorList>
            <person name="Serra L."/>
            <person name="Macchietto M."/>
            <person name="Macias-Munoz A."/>
            <person name="McGill C.J."/>
            <person name="Rodriguez I.M."/>
            <person name="Rodriguez B."/>
            <person name="Murad R."/>
            <person name="Mortazavi A."/>
        </authorList>
    </citation>
    <scope>NUCLEOTIDE SEQUENCE [LARGE SCALE GENOMIC DNA]</scope>
    <source>
        <strain evidence="2 3">ALL</strain>
    </source>
</reference>
<proteinExistence type="predicted"/>
<evidence type="ECO:0000313" key="3">
    <source>
        <dbReference type="Proteomes" id="UP000298663"/>
    </source>
</evidence>